<gene>
    <name evidence="2" type="ORF">CA267_004995</name>
</gene>
<keyword evidence="2" id="KW-0808">Transferase</keyword>
<feature type="domain" description="Glycosyl transferase family 1" evidence="1">
    <location>
        <begin position="184"/>
        <end position="357"/>
    </location>
</feature>
<dbReference type="Gene3D" id="3.40.50.2000">
    <property type="entry name" value="Glycogen Phosphorylase B"/>
    <property type="match status" value="2"/>
</dbReference>
<dbReference type="Proteomes" id="UP000219285">
    <property type="component" value="Chromosome"/>
</dbReference>
<sequence>MHAKTPILFVINSIAYGGAERALLNILSVRHRYPQYQIHLALLDNEEIVRPLPEDIIIHVLNGERGFGKSLLQLYQLHQQIKPKVCISFLVRANVCNAIINRFSPTSEAIICERMHLSSHLDGKYSGFKRKLYKQLPALTYRFASKALGVSTGVTEDLVGNFNVRREKAGTVFNPYDIDFIQQQAKRAAPENLPKEYVISAGRLSKGKNVFNLIDAFIASKETAPLVILGTGEQEEEIKAYIAGQQLQKRVILAGYSHNPFAIIRRAKYYVSFSLNEGFPNAMVEAMILKRPIIMSNCPSGPAEILAKNSRFTSAEFAPVKYGILVPMHSNEQMTAAINFMQNAQERKRYSDAAYQRSQDFALTKIASEYWQQIAQFT</sequence>
<dbReference type="GO" id="GO:1901135">
    <property type="term" value="P:carbohydrate derivative metabolic process"/>
    <property type="evidence" value="ECO:0007669"/>
    <property type="project" value="UniProtKB-ARBA"/>
</dbReference>
<reference evidence="2 3" key="2">
    <citation type="submission" date="2020-04" db="EMBL/GenBank/DDBJ databases">
        <title>Complete genome sequence of Alteromonas pelagimontana 5.12T.</title>
        <authorList>
            <person name="Sinha R.K."/>
            <person name="Krishnan K.P."/>
            <person name="Kurian J.P."/>
        </authorList>
    </citation>
    <scope>NUCLEOTIDE SEQUENCE [LARGE SCALE GENOMIC DNA]</scope>
    <source>
        <strain evidence="2 3">5.12</strain>
    </source>
</reference>
<evidence type="ECO:0000313" key="3">
    <source>
        <dbReference type="Proteomes" id="UP000219285"/>
    </source>
</evidence>
<accession>A0A6M4MI93</accession>
<dbReference type="Pfam" id="PF00534">
    <property type="entry name" value="Glycos_transf_1"/>
    <property type="match status" value="1"/>
</dbReference>
<evidence type="ECO:0000313" key="2">
    <source>
        <dbReference type="EMBL" id="QJR82742.1"/>
    </source>
</evidence>
<dbReference type="GO" id="GO:0016757">
    <property type="term" value="F:glycosyltransferase activity"/>
    <property type="evidence" value="ECO:0007669"/>
    <property type="project" value="InterPro"/>
</dbReference>
<dbReference type="PANTHER" id="PTHR12526">
    <property type="entry name" value="GLYCOSYLTRANSFERASE"/>
    <property type="match status" value="1"/>
</dbReference>
<dbReference type="OrthoDB" id="9792269at2"/>
<dbReference type="AlphaFoldDB" id="A0A6M4MI93"/>
<name>A0A6M4MI93_9ALTE</name>
<dbReference type="KEGG" id="apel:CA267_004995"/>
<dbReference type="SUPFAM" id="SSF53756">
    <property type="entry name" value="UDP-Glycosyltransferase/glycogen phosphorylase"/>
    <property type="match status" value="1"/>
</dbReference>
<evidence type="ECO:0000259" key="1">
    <source>
        <dbReference type="Pfam" id="PF00534"/>
    </source>
</evidence>
<dbReference type="InterPro" id="IPR001296">
    <property type="entry name" value="Glyco_trans_1"/>
</dbReference>
<dbReference type="CDD" id="cd03811">
    <property type="entry name" value="GT4_GT28_WabH-like"/>
    <property type="match status" value="1"/>
</dbReference>
<proteinExistence type="predicted"/>
<dbReference type="EMBL" id="CP052766">
    <property type="protein sequence ID" value="QJR82742.1"/>
    <property type="molecule type" value="Genomic_DNA"/>
</dbReference>
<protein>
    <submittedName>
        <fullName evidence="2">Glycosyltransferase</fullName>
    </submittedName>
</protein>
<reference evidence="3" key="1">
    <citation type="submission" date="2014-12" db="EMBL/GenBank/DDBJ databases">
        <title>Complete genome sequence of a multi-drug resistant Klebsiella pneumoniae.</title>
        <authorList>
            <person name="Hua X."/>
            <person name="Chen Q."/>
            <person name="Li X."/>
            <person name="Feng Y."/>
            <person name="Ruan Z."/>
            <person name="Yu Y."/>
        </authorList>
    </citation>
    <scope>NUCLEOTIDE SEQUENCE [LARGE SCALE GENOMIC DNA]</scope>
    <source>
        <strain evidence="3">5.12</strain>
    </source>
</reference>
<keyword evidence="3" id="KW-1185">Reference proteome</keyword>
<dbReference type="PANTHER" id="PTHR12526:SF630">
    <property type="entry name" value="GLYCOSYLTRANSFERASE"/>
    <property type="match status" value="1"/>
</dbReference>
<organism evidence="2 3">
    <name type="scientific">Alteromonas pelagimontana</name>
    <dbReference type="NCBI Taxonomy" id="1858656"/>
    <lineage>
        <taxon>Bacteria</taxon>
        <taxon>Pseudomonadati</taxon>
        <taxon>Pseudomonadota</taxon>
        <taxon>Gammaproteobacteria</taxon>
        <taxon>Alteromonadales</taxon>
        <taxon>Alteromonadaceae</taxon>
        <taxon>Alteromonas/Salinimonas group</taxon>
        <taxon>Alteromonas</taxon>
    </lineage>
</organism>